<keyword evidence="3" id="KW-1185">Reference proteome</keyword>
<name>A0A239IG20_9BURK</name>
<evidence type="ECO:0000259" key="1">
    <source>
        <dbReference type="Pfam" id="PF13358"/>
    </source>
</evidence>
<accession>A0A239IG20</accession>
<dbReference type="Gene3D" id="3.30.420.10">
    <property type="entry name" value="Ribonuclease H-like superfamily/Ribonuclease H"/>
    <property type="match status" value="1"/>
</dbReference>
<dbReference type="GO" id="GO:0003676">
    <property type="term" value="F:nucleic acid binding"/>
    <property type="evidence" value="ECO:0007669"/>
    <property type="project" value="InterPro"/>
</dbReference>
<keyword evidence="2" id="KW-0255">Endonuclease</keyword>
<organism evidence="2 3">
    <name type="scientific">Noviherbaspirillum humi</name>
    <dbReference type="NCBI Taxonomy" id="1688639"/>
    <lineage>
        <taxon>Bacteria</taxon>
        <taxon>Pseudomonadati</taxon>
        <taxon>Pseudomonadota</taxon>
        <taxon>Betaproteobacteria</taxon>
        <taxon>Burkholderiales</taxon>
        <taxon>Oxalobacteraceae</taxon>
        <taxon>Noviherbaspirillum</taxon>
    </lineage>
</organism>
<evidence type="ECO:0000313" key="2">
    <source>
        <dbReference type="EMBL" id="SNS92620.1"/>
    </source>
</evidence>
<protein>
    <submittedName>
        <fullName evidence="2">DDE superfamily endonuclease</fullName>
    </submittedName>
</protein>
<dbReference type="GO" id="GO:0004519">
    <property type="term" value="F:endonuclease activity"/>
    <property type="evidence" value="ECO:0007669"/>
    <property type="project" value="UniProtKB-KW"/>
</dbReference>
<gene>
    <name evidence="2" type="ORF">SAMN06265795_10998</name>
</gene>
<keyword evidence="2" id="KW-0540">Nuclease</keyword>
<dbReference type="Proteomes" id="UP000198284">
    <property type="component" value="Unassembled WGS sequence"/>
</dbReference>
<dbReference type="EMBL" id="FZOT01000009">
    <property type="protein sequence ID" value="SNS92620.1"/>
    <property type="molecule type" value="Genomic_DNA"/>
</dbReference>
<dbReference type="InterPro" id="IPR038717">
    <property type="entry name" value="Tc1-like_DDE_dom"/>
</dbReference>
<reference evidence="2 3" key="1">
    <citation type="submission" date="2017-06" db="EMBL/GenBank/DDBJ databases">
        <authorList>
            <person name="Kim H.J."/>
            <person name="Triplett B.A."/>
        </authorList>
    </citation>
    <scope>NUCLEOTIDE SEQUENCE [LARGE SCALE GENOMIC DNA]</scope>
    <source>
        <strain evidence="2 3">U15</strain>
    </source>
</reference>
<proteinExistence type="predicted"/>
<dbReference type="InterPro" id="IPR036397">
    <property type="entry name" value="RNaseH_sf"/>
</dbReference>
<feature type="domain" description="Tc1-like transposase DDE" evidence="1">
    <location>
        <begin position="10"/>
        <end position="99"/>
    </location>
</feature>
<keyword evidence="2" id="KW-0378">Hydrolase</keyword>
<sequence length="120" mass="13789">MLSGANIRRVVYGCMSLHTGHRLFYVSQRQRALDFQAFLRLVRRYYRGWHVAMLLDNETSHTAKSTQGLVQRLGTRLVWLLKRAPELKPMELLWLQGEKRRAPTGNIAPSTNTSLPSLPS</sequence>
<dbReference type="Pfam" id="PF13358">
    <property type="entry name" value="DDE_3"/>
    <property type="match status" value="1"/>
</dbReference>
<dbReference type="AlphaFoldDB" id="A0A239IG20"/>
<evidence type="ECO:0000313" key="3">
    <source>
        <dbReference type="Proteomes" id="UP000198284"/>
    </source>
</evidence>